<sequence length="46" mass="5510">MARITKYCFKCKKKIKESDKYNSYKTIDVFGNSNYEIVHNNCRTIN</sequence>
<evidence type="ECO:0000313" key="1">
    <source>
        <dbReference type="EMBL" id="AUB31263.1"/>
    </source>
</evidence>
<dbReference type="Proteomes" id="UP000231823">
    <property type="component" value="Chromosome"/>
</dbReference>
<organism evidence="1 2">
    <name type="scientific">Spiroplasma floricola 23-6</name>
    <dbReference type="NCBI Taxonomy" id="1336749"/>
    <lineage>
        <taxon>Bacteria</taxon>
        <taxon>Bacillati</taxon>
        <taxon>Mycoplasmatota</taxon>
        <taxon>Mollicutes</taxon>
        <taxon>Entomoplasmatales</taxon>
        <taxon>Spiroplasmataceae</taxon>
        <taxon>Spiroplasma</taxon>
    </lineage>
</organism>
<reference evidence="1 2" key="1">
    <citation type="submission" date="2017-12" db="EMBL/GenBank/DDBJ databases">
        <title>Complete genome sequence of Spiroplasma floricola 23-6 (ATCC 29989).</title>
        <authorList>
            <person name="Tsai Y.-M."/>
            <person name="Wu P.-S."/>
            <person name="Lo W.-S."/>
            <person name="Kuo C.-H."/>
        </authorList>
    </citation>
    <scope>NUCLEOTIDE SEQUENCE [LARGE SCALE GENOMIC DNA]</scope>
    <source>
        <strain evidence="1 2">23-6</strain>
    </source>
</reference>
<dbReference type="KEGG" id="sfz:SFLOR_v1c02020"/>
<dbReference type="AlphaFoldDB" id="A0A2K8SCV1"/>
<proteinExistence type="predicted"/>
<protein>
    <submittedName>
        <fullName evidence="1">Uncharacterized protein</fullName>
    </submittedName>
</protein>
<evidence type="ECO:0000313" key="2">
    <source>
        <dbReference type="Proteomes" id="UP000231823"/>
    </source>
</evidence>
<dbReference type="EMBL" id="CP025057">
    <property type="protein sequence ID" value="AUB31263.1"/>
    <property type="molecule type" value="Genomic_DNA"/>
</dbReference>
<accession>A0A2K8SCV1</accession>
<name>A0A2K8SCV1_9MOLU</name>
<keyword evidence="2" id="KW-1185">Reference proteome</keyword>
<dbReference type="RefSeq" id="WP_157806914.1">
    <property type="nucleotide sequence ID" value="NZ_CP025057.1"/>
</dbReference>
<gene>
    <name evidence="1" type="ORF">SFLOR_v1c02020</name>
</gene>